<evidence type="ECO:0000313" key="2">
    <source>
        <dbReference type="Proteomes" id="UP000826964"/>
    </source>
</evidence>
<accession>A0AC61NMK9</accession>
<dbReference type="EMBL" id="MZ398241">
    <property type="protein sequence ID" value="QYC96721.1"/>
    <property type="molecule type" value="Genomic_DNA"/>
</dbReference>
<proteinExistence type="predicted"/>
<keyword evidence="2" id="KW-1185">Reference proteome</keyword>
<protein>
    <submittedName>
        <fullName evidence="1">Uncharacterized protein</fullName>
    </submittedName>
</protein>
<organism evidence="1 2">
    <name type="scientific">Stenotrophomonas phage BUCT626</name>
    <dbReference type="NCBI Taxonomy" id="2860376"/>
    <lineage>
        <taxon>Viruses</taxon>
        <taxon>Duplodnaviria</taxon>
        <taxon>Heunggongvirae</taxon>
        <taxon>Uroviricota</taxon>
        <taxon>Caudoviricetes</taxon>
        <taxon>Beaumontvirinae</taxon>
        <taxon>Bixiavirus</taxon>
        <taxon>Bixiavirus BUCT626</taxon>
    </lineage>
</organism>
<name>A0AC61NMK9_9CAUD</name>
<evidence type="ECO:0000313" key="1">
    <source>
        <dbReference type="EMBL" id="QYC96721.1"/>
    </source>
</evidence>
<dbReference type="Proteomes" id="UP000826964">
    <property type="component" value="Segment"/>
</dbReference>
<reference evidence="1" key="1">
    <citation type="submission" date="2021-06" db="EMBL/GenBank/DDBJ databases">
        <authorList>
            <person name="Tian F."/>
            <person name="Li J."/>
            <person name="Li F."/>
            <person name="Tong Y."/>
        </authorList>
    </citation>
    <scope>NUCLEOTIDE SEQUENCE</scope>
</reference>
<sequence>MKTFTIEVRAQKWKGSVSKPNSMMPTGDFYRRPPFKVSEAEISIHAPPFRFDVQAIKNLHVGFQYVDRRGDRWTRTA</sequence>